<evidence type="ECO:0000313" key="2">
    <source>
        <dbReference type="Proteomes" id="UP001320706"/>
    </source>
</evidence>
<reference evidence="1" key="1">
    <citation type="submission" date="2024-02" db="EMBL/GenBank/DDBJ databases">
        <title>Metagenome Assembled Genome of Zalaria obscura JY119.</title>
        <authorList>
            <person name="Vighnesh L."/>
            <person name="Jagadeeshwari U."/>
            <person name="Venkata Ramana C."/>
            <person name="Sasikala C."/>
        </authorList>
    </citation>
    <scope>NUCLEOTIDE SEQUENCE</scope>
    <source>
        <strain evidence="1">JY119</strain>
    </source>
</reference>
<sequence>MSDQNCNPEKAGQWETFTSQGKLNSDDASKKSQDIDPVPASEDHEIDDDEITPARPAQSDFPKLEATASNVLSKVASRLTTRSLPDPGPPTDGGVKAWTQCAMAWLVVFNTWGYTNSFGTFQAYYTESLHQSPSTVSWVGSLQVWVLFFIGAFSGRALDAGYFLPAYIVGITMQLLGIFMTSLATGYWQLLLSQGICTGIGSGIFFCPSMALLSTYFSKHRGLAIAIATTGNSAGGLVYPLVVRELLPRIGFGWTIRVLGFMNLACLAVVLVFMRARLPPRKSDPLIEWAAFKEPEYILFIGGMCFLLAPLYFTYYYVASYGRAALGMSYSDSIILLMIYNGVGIPARVACGYIADRFLGVMNTFIPLLIVNAICAYSWIGVTNITGYYVFICFYGVTIASWQSLFPTTVAALTRDIRKGGGRLGMVFSVTSVAALIGPPLGGGLISAEEGRYMGAQAWAGSSALIGVALITGARVYRFGTSLKKKC</sequence>
<accession>A0ACC3SJN9</accession>
<keyword evidence="2" id="KW-1185">Reference proteome</keyword>
<dbReference type="EMBL" id="JAMKPW020000006">
    <property type="protein sequence ID" value="KAK8217152.1"/>
    <property type="molecule type" value="Genomic_DNA"/>
</dbReference>
<proteinExistence type="predicted"/>
<dbReference type="Proteomes" id="UP001320706">
    <property type="component" value="Unassembled WGS sequence"/>
</dbReference>
<protein>
    <submittedName>
        <fullName evidence="1">Uncharacterized protein</fullName>
    </submittedName>
</protein>
<name>A0ACC3SJN9_9PEZI</name>
<organism evidence="1 2">
    <name type="scientific">Zalaria obscura</name>
    <dbReference type="NCBI Taxonomy" id="2024903"/>
    <lineage>
        <taxon>Eukaryota</taxon>
        <taxon>Fungi</taxon>
        <taxon>Dikarya</taxon>
        <taxon>Ascomycota</taxon>
        <taxon>Pezizomycotina</taxon>
        <taxon>Dothideomycetes</taxon>
        <taxon>Dothideomycetidae</taxon>
        <taxon>Dothideales</taxon>
        <taxon>Zalariaceae</taxon>
        <taxon>Zalaria</taxon>
    </lineage>
</organism>
<evidence type="ECO:0000313" key="1">
    <source>
        <dbReference type="EMBL" id="KAK8217152.1"/>
    </source>
</evidence>
<gene>
    <name evidence="1" type="ORF">M8818_001404</name>
</gene>
<comment type="caution">
    <text evidence="1">The sequence shown here is derived from an EMBL/GenBank/DDBJ whole genome shotgun (WGS) entry which is preliminary data.</text>
</comment>